<evidence type="ECO:0000256" key="1">
    <source>
        <dbReference type="ARBA" id="ARBA00006586"/>
    </source>
</evidence>
<feature type="binding site" evidence="5">
    <location>
        <position position="326"/>
    </location>
    <ligand>
        <name>Ca(2+)</name>
        <dbReference type="ChEBI" id="CHEBI:29108"/>
    </ligand>
</feature>
<accession>A0A0N7MRL8</accession>
<dbReference type="PANTHER" id="PTHR34218">
    <property type="entry name" value="PEPTIDASE S45 PENICILLIN AMIDASE"/>
    <property type="match status" value="1"/>
</dbReference>
<sequence length="809" mass="93180">MSKLAKFIAGISFTLIVLLIAVIILSYKLVTRSHPQIDGELKSHLLIDSVYIYRDEYGIPHIFAKNEHDLYFALGYVTAQDRLWQMDLSRRIAAGRLSEIFGVDALEVDKLFRTLSLNETAKKMQKYLSEKSIEILKSYSDGVNYFIQTHKGNYPIEFKLLKYEPEEWSITDCLLITRLIAWQLNFAWLTEPVFSEILSKVGEEKFRKIVPQYPENAPLIIKKYVPPSSKFVEANMRFREMFGMLSDGLGSNSWVVSGEKSASGKPMLANDPHLPHSLPSIWYQVHLNNGGLDVVGVCIPGTPGIVIGRNNYIAWGLTNVMLDDTDFYIEKIDSSGTKYLYNGKWVQLTEREEEINVRGKGKYKFKVLSTHRGPIISDVYNFSFTGYARDLDSKYIPSQAVSMQWTGNLISDEVLAFYKINRAKNWEEFKEGLKFFTVPAQNFIYADIYGNIGYYCAGKIPVRKNLNPLLLNPGETSDFDWVDFVPFNLQPNLLNPPENFIATANNKTVPDNYPYYISYLWEPESRAMRINEFLSSKGKLSIDDFKSLQLDYFSHYARELTPYIIRAFENIDVKESLVKEGLDYLKRWNYNFSRDDIATTIFNAFLVEMMKNTFEDELGQGLYKKFVFYSGIPLRVLKQLITENDTLWFDDVRTKNKIETRDEIIRESFLKSMFDLKKQLGDDILTWHWGKVHKLELVHPLGLRKPLDKIFNLGPFEIGGAGTTVNNAGFSLLKPFNCVLGPSMRQIVNFSENLLYSVIPAGASGQIMSQFYDNQTRLYLNGEYVKIEMRLESLKNKKTTKILKIVPQE</sequence>
<dbReference type="PIRSF" id="PIRSF001227">
    <property type="entry name" value="Pen_acylase"/>
    <property type="match status" value="1"/>
</dbReference>
<dbReference type="Pfam" id="PF01804">
    <property type="entry name" value="Penicil_amidase"/>
    <property type="match status" value="1"/>
</dbReference>
<evidence type="ECO:0000256" key="2">
    <source>
        <dbReference type="ARBA" id="ARBA00022801"/>
    </source>
</evidence>
<dbReference type="STRING" id="1633631.GCA_001442925_02054"/>
<dbReference type="Gene3D" id="1.10.1400.10">
    <property type="match status" value="1"/>
</dbReference>
<accession>A0A0P1L6G1</accession>
<dbReference type="GO" id="GO:0017000">
    <property type="term" value="P:antibiotic biosynthetic process"/>
    <property type="evidence" value="ECO:0007669"/>
    <property type="project" value="InterPro"/>
</dbReference>
<dbReference type="Gene3D" id="2.30.120.10">
    <property type="match status" value="1"/>
</dbReference>
<dbReference type="Proteomes" id="UP000182011">
    <property type="component" value="Unassembled WGS sequence"/>
</dbReference>
<keyword evidence="6" id="KW-1133">Transmembrane helix</keyword>
<accession>A0A0N7MZ06</accession>
<feature type="active site" description="Nucleophile" evidence="4">
    <location>
        <position position="251"/>
    </location>
</feature>
<accession>A0A0N7MPP0</accession>
<evidence type="ECO:0000313" key="9">
    <source>
        <dbReference type="Proteomes" id="UP000182011"/>
    </source>
</evidence>
<dbReference type="InterPro" id="IPR043147">
    <property type="entry name" value="Penicillin_amidase_A-knob"/>
</dbReference>
<reference evidence="8 9" key="1">
    <citation type="submission" date="2015-11" db="EMBL/GenBank/DDBJ databases">
        <authorList>
            <person name="Zhang Y."/>
            <person name="Guo Z."/>
        </authorList>
    </citation>
    <scope>NUCLEOTIDE SEQUENCE [LARGE SCALE GENOMIC DNA]</scope>
    <source>
        <strain evidence="8">JGI-4</strain>
    </source>
</reference>
<gene>
    <name evidence="8" type="ORF">JGI4_02060</name>
    <name evidence="7" type="ORF">JGI8_01737</name>
</gene>
<dbReference type="InterPro" id="IPR029055">
    <property type="entry name" value="Ntn_hydrolases_N"/>
</dbReference>
<evidence type="ECO:0000256" key="5">
    <source>
        <dbReference type="PIRSR" id="PIRSR001227-2"/>
    </source>
</evidence>
<organism evidence="8 9">
    <name type="scientific">Candidatus Kryptonium thompsonii</name>
    <dbReference type="NCBI Taxonomy" id="1633631"/>
    <lineage>
        <taxon>Bacteria</taxon>
        <taxon>Pseudomonadati</taxon>
        <taxon>Candidatus Kryptoniota</taxon>
        <taxon>Candidatus Kryptonium</taxon>
    </lineage>
</organism>
<protein>
    <submittedName>
        <fullName evidence="8">Penicillin amidase</fullName>
    </submittedName>
</protein>
<dbReference type="EMBL" id="FAOP01000009">
    <property type="protein sequence ID" value="CUU08350.1"/>
    <property type="molecule type" value="Genomic_DNA"/>
</dbReference>
<dbReference type="EMBL" id="CZVI01000031">
    <property type="protein sequence ID" value="CUS92863.1"/>
    <property type="molecule type" value="Genomic_DNA"/>
</dbReference>
<dbReference type="AlphaFoldDB" id="A0A0N7MQD6"/>
<evidence type="ECO:0000313" key="10">
    <source>
        <dbReference type="Proteomes" id="UP000182200"/>
    </source>
</evidence>
<dbReference type="Proteomes" id="UP000182200">
    <property type="component" value="Unassembled WGS sequence"/>
</dbReference>
<dbReference type="InterPro" id="IPR043146">
    <property type="entry name" value="Penicillin_amidase_N_B-knob"/>
</dbReference>
<dbReference type="GO" id="GO:0046872">
    <property type="term" value="F:metal ion binding"/>
    <property type="evidence" value="ECO:0007669"/>
    <property type="project" value="UniProtKB-KW"/>
</dbReference>
<dbReference type="RefSeq" id="WP_047133519.1">
    <property type="nucleotide sequence ID" value="NZ_CZVS01000077.1"/>
</dbReference>
<dbReference type="GO" id="GO:0016811">
    <property type="term" value="F:hydrolase activity, acting on carbon-nitrogen (but not peptide) bonds, in linear amides"/>
    <property type="evidence" value="ECO:0007669"/>
    <property type="project" value="InterPro"/>
</dbReference>
<dbReference type="CDD" id="cd03747">
    <property type="entry name" value="Ntn_PGA_like"/>
    <property type="match status" value="1"/>
</dbReference>
<evidence type="ECO:0000313" key="8">
    <source>
        <dbReference type="EMBL" id="CUU08350.1"/>
    </source>
</evidence>
<keyword evidence="10" id="KW-1185">Reference proteome</keyword>
<name>A0A0N7MQD6_9BACT</name>
<dbReference type="InterPro" id="IPR014395">
    <property type="entry name" value="Pen/GL7ACA/AHL_acylase"/>
</dbReference>
<accession>A0A0P1MD98</accession>
<comment type="similarity">
    <text evidence="1">Belongs to the peptidase S45 family.</text>
</comment>
<dbReference type="InterPro" id="IPR023343">
    <property type="entry name" value="Penicillin_amidase_dom1"/>
</dbReference>
<dbReference type="InterPro" id="IPR002692">
    <property type="entry name" value="S45"/>
</dbReference>
<accession>A0A0N7MQD6</accession>
<dbReference type="SUPFAM" id="SSF56235">
    <property type="entry name" value="N-terminal nucleophile aminohydrolases (Ntn hydrolases)"/>
    <property type="match status" value="1"/>
</dbReference>
<feature type="binding site" evidence="5">
    <location>
        <position position="323"/>
    </location>
    <ligand>
        <name>Ca(2+)</name>
        <dbReference type="ChEBI" id="CHEBI:29108"/>
    </ligand>
</feature>
<accession>A0A0P1L5Z3</accession>
<accession>A0A0S4NAZ1</accession>
<keyword evidence="3" id="KW-0865">Zymogen</keyword>
<feature type="transmembrane region" description="Helical" evidence="6">
    <location>
        <begin position="7"/>
        <end position="27"/>
    </location>
</feature>
<evidence type="ECO:0000256" key="3">
    <source>
        <dbReference type="ARBA" id="ARBA00023145"/>
    </source>
</evidence>
<proteinExistence type="inferred from homology"/>
<dbReference type="PANTHER" id="PTHR34218:SF4">
    <property type="entry name" value="ACYL-HOMOSERINE LACTONE ACYLASE QUIP"/>
    <property type="match status" value="1"/>
</dbReference>
<keyword evidence="5" id="KW-0106">Calcium</keyword>
<evidence type="ECO:0000313" key="7">
    <source>
        <dbReference type="EMBL" id="CUS92863.1"/>
    </source>
</evidence>
<keyword evidence="6" id="KW-0472">Membrane</keyword>
<reference evidence="7 10" key="2">
    <citation type="submission" date="2015-11" db="EMBL/GenBank/DDBJ databases">
        <authorList>
            <person name="Varghese N."/>
        </authorList>
    </citation>
    <scope>NUCLEOTIDE SEQUENCE [LARGE SCALE GENOMIC DNA]</scope>
    <source>
        <strain evidence="7 10">JGI-8</strain>
    </source>
</reference>
<keyword evidence="6" id="KW-0812">Transmembrane</keyword>
<comment type="cofactor">
    <cofactor evidence="5">
        <name>Ca(2+)</name>
        <dbReference type="ChEBI" id="CHEBI:29108"/>
    </cofactor>
    <text evidence="5">Binds 1 Ca(2+) ion per dimer.</text>
</comment>
<feature type="binding site" evidence="5">
    <location>
        <position position="191"/>
    </location>
    <ligand>
        <name>Ca(2+)</name>
        <dbReference type="ChEBI" id="CHEBI:29108"/>
    </ligand>
</feature>
<accession>A0A0P1NWF0</accession>
<evidence type="ECO:0000256" key="4">
    <source>
        <dbReference type="PIRSR" id="PIRSR001227-1"/>
    </source>
</evidence>
<keyword evidence="5" id="KW-0479">Metal-binding</keyword>
<evidence type="ECO:0000256" key="6">
    <source>
        <dbReference type="SAM" id="Phobius"/>
    </source>
</evidence>
<keyword evidence="2" id="KW-0378">Hydrolase</keyword>
<dbReference type="Gene3D" id="1.10.439.10">
    <property type="entry name" value="Penicillin Amidohydrolase, domain 1"/>
    <property type="match status" value="1"/>
</dbReference>
<dbReference type="Gene3D" id="3.60.20.10">
    <property type="entry name" value="Glutamine Phosphoribosylpyrophosphate, subunit 1, domain 1"/>
    <property type="match status" value="1"/>
</dbReference>